<comment type="similarity">
    <text evidence="2 6">Belongs to the BI1 family.</text>
</comment>
<feature type="transmembrane region" description="Helical" evidence="6">
    <location>
        <begin position="161"/>
        <end position="180"/>
    </location>
</feature>
<feature type="transmembrane region" description="Helical" evidence="6">
    <location>
        <begin position="128"/>
        <end position="149"/>
    </location>
</feature>
<feature type="compositionally biased region" description="Low complexity" evidence="7">
    <location>
        <begin position="1"/>
        <end position="17"/>
    </location>
</feature>
<evidence type="ECO:0000256" key="3">
    <source>
        <dbReference type="ARBA" id="ARBA00022692"/>
    </source>
</evidence>
<name>A0A5N5RKB4_9BIFI</name>
<dbReference type="Pfam" id="PF01027">
    <property type="entry name" value="Bax1-I"/>
    <property type="match status" value="1"/>
</dbReference>
<keyword evidence="9" id="KW-1185">Reference proteome</keyword>
<dbReference type="EMBL" id="RQSP01000008">
    <property type="protein sequence ID" value="KAB5607724.1"/>
    <property type="molecule type" value="Genomic_DNA"/>
</dbReference>
<reference evidence="8 9" key="1">
    <citation type="journal article" date="2019" name="Int. J. Syst. Evol. Microbiol.">
        <title>Bifidobacterium jacchi sp. nov., isolated from the faeces of a baby common marmoset (Callithrix jacchus).</title>
        <authorList>
            <person name="Modesto M."/>
            <person name="Watanabe K."/>
            <person name="Arita M."/>
            <person name="Satti M."/>
            <person name="Oki K."/>
            <person name="Sciavilla P."/>
            <person name="Patavino C."/>
            <person name="Camma C."/>
            <person name="Michelini S."/>
            <person name="Sgorbati B."/>
            <person name="Mattarelli P."/>
        </authorList>
    </citation>
    <scope>NUCLEOTIDE SEQUENCE [LARGE SCALE GENOMIC DNA]</scope>
    <source>
        <strain evidence="8 9">MRM 9.3</strain>
    </source>
</reference>
<dbReference type="InterPro" id="IPR006214">
    <property type="entry name" value="Bax_inhibitor_1-related"/>
</dbReference>
<feature type="transmembrane region" description="Helical" evidence="6">
    <location>
        <begin position="101"/>
        <end position="122"/>
    </location>
</feature>
<evidence type="ECO:0000256" key="1">
    <source>
        <dbReference type="ARBA" id="ARBA00004141"/>
    </source>
</evidence>
<evidence type="ECO:0000256" key="6">
    <source>
        <dbReference type="RuleBase" id="RU004379"/>
    </source>
</evidence>
<dbReference type="RefSeq" id="WP_151916423.1">
    <property type="nucleotide sequence ID" value="NZ_RQSP01000008.1"/>
</dbReference>
<feature type="compositionally biased region" description="Polar residues" evidence="7">
    <location>
        <begin position="25"/>
        <end position="35"/>
    </location>
</feature>
<keyword evidence="3 6" id="KW-0812">Transmembrane</keyword>
<evidence type="ECO:0000313" key="8">
    <source>
        <dbReference type="EMBL" id="KAB5607724.1"/>
    </source>
</evidence>
<feature type="region of interest" description="Disordered" evidence="7">
    <location>
        <begin position="1"/>
        <end position="39"/>
    </location>
</feature>
<feature type="transmembrane region" description="Helical" evidence="6">
    <location>
        <begin position="217"/>
        <end position="235"/>
    </location>
</feature>
<dbReference type="PANTHER" id="PTHR23291">
    <property type="entry name" value="BAX INHIBITOR-RELATED"/>
    <property type="match status" value="1"/>
</dbReference>
<accession>A0A5N5RKB4</accession>
<evidence type="ECO:0000256" key="5">
    <source>
        <dbReference type="ARBA" id="ARBA00023136"/>
    </source>
</evidence>
<dbReference type="Proteomes" id="UP000326336">
    <property type="component" value="Unassembled WGS sequence"/>
</dbReference>
<evidence type="ECO:0000256" key="2">
    <source>
        <dbReference type="ARBA" id="ARBA00010350"/>
    </source>
</evidence>
<organism evidence="8 9">
    <name type="scientific">Bifidobacterium jacchi</name>
    <dbReference type="NCBI Taxonomy" id="2490545"/>
    <lineage>
        <taxon>Bacteria</taxon>
        <taxon>Bacillati</taxon>
        <taxon>Actinomycetota</taxon>
        <taxon>Actinomycetes</taxon>
        <taxon>Bifidobacteriales</taxon>
        <taxon>Bifidobacteriaceae</taxon>
        <taxon>Bifidobacterium</taxon>
    </lineage>
</organism>
<keyword evidence="5 6" id="KW-0472">Membrane</keyword>
<protein>
    <submittedName>
        <fullName evidence="8">Bax inhibitor-1/YccA family protein</fullName>
    </submittedName>
</protein>
<gene>
    <name evidence="8" type="ORF">EHS19_03580</name>
</gene>
<feature type="transmembrane region" description="Helical" evidence="6">
    <location>
        <begin position="241"/>
        <end position="261"/>
    </location>
</feature>
<evidence type="ECO:0000256" key="4">
    <source>
        <dbReference type="ARBA" id="ARBA00022989"/>
    </source>
</evidence>
<feature type="transmembrane region" description="Helical" evidence="6">
    <location>
        <begin position="282"/>
        <end position="302"/>
    </location>
</feature>
<proteinExistence type="inferred from homology"/>
<dbReference type="AlphaFoldDB" id="A0A5N5RKB4"/>
<comment type="subcellular location">
    <subcellularLocation>
        <location evidence="1">Membrane</location>
        <topology evidence="1">Multi-pass membrane protein</topology>
    </subcellularLocation>
</comment>
<evidence type="ECO:0000256" key="7">
    <source>
        <dbReference type="SAM" id="MobiDB-lite"/>
    </source>
</evidence>
<evidence type="ECO:0000313" key="9">
    <source>
        <dbReference type="Proteomes" id="UP000326336"/>
    </source>
</evidence>
<sequence length="309" mass="33842">MTYGNQPQGGYPGNQQPADPRQQYAYGNQGASYGSSPYGATPQGQYAQPQYAQPQYQNAYGQSQFAYAPNGTAAMNAQTAYSYEQIRQAERTSIARAYGEMTVGLIITAVVALIAQTSGMYIRFIESTGFIGVMLLAIVQIGLAVYLSARIMSIKAGTARAMFYIYAALMGFTLSYIFAYYELGTIGIALGLCAAFFLILTMLALTTKFDMLKFGPVFMVGLIVLIISQIVISFLPGSTGMMRVICAVGLVLFAGMTMYDAQMTKRLFATYEAQGPEMIKKISIICALNLYLDFVNMFLYLLQLFGDRD</sequence>
<comment type="caution">
    <text evidence="8">The sequence shown here is derived from an EMBL/GenBank/DDBJ whole genome shotgun (WGS) entry which is preliminary data.</text>
</comment>
<dbReference type="PANTHER" id="PTHR23291:SF50">
    <property type="entry name" value="PROTEIN LIFEGUARD 4"/>
    <property type="match status" value="1"/>
</dbReference>
<dbReference type="OrthoDB" id="9793828at2"/>
<feature type="transmembrane region" description="Helical" evidence="6">
    <location>
        <begin position="186"/>
        <end position="205"/>
    </location>
</feature>
<keyword evidence="4 6" id="KW-1133">Transmembrane helix</keyword>
<dbReference type="GO" id="GO:0005886">
    <property type="term" value="C:plasma membrane"/>
    <property type="evidence" value="ECO:0007669"/>
    <property type="project" value="TreeGrafter"/>
</dbReference>
<dbReference type="CDD" id="cd10432">
    <property type="entry name" value="BI-1-like_bacterial"/>
    <property type="match status" value="1"/>
</dbReference>